<evidence type="ECO:0000313" key="4">
    <source>
        <dbReference type="Proteomes" id="UP000054549"/>
    </source>
</evidence>
<dbReference type="SMART" id="SM00358">
    <property type="entry name" value="DSRM"/>
    <property type="match status" value="1"/>
</dbReference>
<name>A0A0C2T6L4_AMAMK</name>
<reference evidence="3 4" key="1">
    <citation type="submission" date="2014-04" db="EMBL/GenBank/DDBJ databases">
        <title>Evolutionary Origins and Diversification of the Mycorrhizal Mutualists.</title>
        <authorList>
            <consortium name="DOE Joint Genome Institute"/>
            <consortium name="Mycorrhizal Genomics Consortium"/>
            <person name="Kohler A."/>
            <person name="Kuo A."/>
            <person name="Nagy L.G."/>
            <person name="Floudas D."/>
            <person name="Copeland A."/>
            <person name="Barry K.W."/>
            <person name="Cichocki N."/>
            <person name="Veneault-Fourrey C."/>
            <person name="LaButti K."/>
            <person name="Lindquist E.A."/>
            <person name="Lipzen A."/>
            <person name="Lundell T."/>
            <person name="Morin E."/>
            <person name="Murat C."/>
            <person name="Riley R."/>
            <person name="Ohm R."/>
            <person name="Sun H."/>
            <person name="Tunlid A."/>
            <person name="Henrissat B."/>
            <person name="Grigoriev I.V."/>
            <person name="Hibbett D.S."/>
            <person name="Martin F."/>
        </authorList>
    </citation>
    <scope>NUCLEOTIDE SEQUENCE [LARGE SCALE GENOMIC DNA]</scope>
    <source>
        <strain evidence="3 4">Koide BX008</strain>
    </source>
</reference>
<keyword evidence="4" id="KW-1185">Reference proteome</keyword>
<evidence type="ECO:0000259" key="2">
    <source>
        <dbReference type="PROSITE" id="PS50137"/>
    </source>
</evidence>
<dbReference type="OrthoDB" id="3246846at2759"/>
<dbReference type="Pfam" id="PF00035">
    <property type="entry name" value="dsrm"/>
    <property type="match status" value="1"/>
</dbReference>
<feature type="domain" description="DRBM" evidence="2">
    <location>
        <begin position="5"/>
        <end position="74"/>
    </location>
</feature>
<proteinExistence type="predicted"/>
<gene>
    <name evidence="3" type="ORF">M378DRAFT_155204</name>
</gene>
<dbReference type="CDD" id="cd10845">
    <property type="entry name" value="DSRM_RNAse_III_family"/>
    <property type="match status" value="1"/>
</dbReference>
<keyword evidence="1" id="KW-0694">RNA-binding</keyword>
<dbReference type="InterPro" id="IPR014720">
    <property type="entry name" value="dsRBD_dom"/>
</dbReference>
<dbReference type="HOGENOM" id="CLU_172700_0_1_1"/>
<evidence type="ECO:0000313" key="3">
    <source>
        <dbReference type="EMBL" id="KIL71610.1"/>
    </source>
</evidence>
<organism evidence="3 4">
    <name type="scientific">Amanita muscaria (strain Koide BX008)</name>
    <dbReference type="NCBI Taxonomy" id="946122"/>
    <lineage>
        <taxon>Eukaryota</taxon>
        <taxon>Fungi</taxon>
        <taxon>Dikarya</taxon>
        <taxon>Basidiomycota</taxon>
        <taxon>Agaricomycotina</taxon>
        <taxon>Agaricomycetes</taxon>
        <taxon>Agaricomycetidae</taxon>
        <taxon>Agaricales</taxon>
        <taxon>Pluteineae</taxon>
        <taxon>Amanitaceae</taxon>
        <taxon>Amanita</taxon>
    </lineage>
</organism>
<dbReference type="SUPFAM" id="SSF54768">
    <property type="entry name" value="dsRNA-binding domain-like"/>
    <property type="match status" value="1"/>
</dbReference>
<dbReference type="GO" id="GO:0003723">
    <property type="term" value="F:RNA binding"/>
    <property type="evidence" value="ECO:0007669"/>
    <property type="project" value="UniProtKB-UniRule"/>
</dbReference>
<sequence length="76" mass="8234">MSNTPSVTRLNNYLQERHESHLLSWGESNSGPCHAVQWDIECKINGVVKGVGTGPTKSAAKQTAAEQALQVLRSES</sequence>
<feature type="non-terminal residue" evidence="3">
    <location>
        <position position="76"/>
    </location>
</feature>
<dbReference type="InParanoid" id="A0A0C2T6L4"/>
<dbReference type="AlphaFoldDB" id="A0A0C2T6L4"/>
<dbReference type="PROSITE" id="PS50137">
    <property type="entry name" value="DS_RBD"/>
    <property type="match status" value="1"/>
</dbReference>
<dbReference type="EMBL" id="KN818222">
    <property type="protein sequence ID" value="KIL71610.1"/>
    <property type="molecule type" value="Genomic_DNA"/>
</dbReference>
<evidence type="ECO:0000256" key="1">
    <source>
        <dbReference type="PROSITE-ProRule" id="PRU00266"/>
    </source>
</evidence>
<protein>
    <recommendedName>
        <fullName evidence="2">DRBM domain-containing protein</fullName>
    </recommendedName>
</protein>
<dbReference type="Gene3D" id="3.30.160.20">
    <property type="match status" value="1"/>
</dbReference>
<accession>A0A0C2T6L4</accession>
<dbReference type="Proteomes" id="UP000054549">
    <property type="component" value="Unassembled WGS sequence"/>
</dbReference>